<dbReference type="Proteomes" id="UP000828390">
    <property type="component" value="Unassembled WGS sequence"/>
</dbReference>
<reference evidence="1" key="2">
    <citation type="submission" date="2020-11" db="EMBL/GenBank/DDBJ databases">
        <authorList>
            <person name="McCartney M.A."/>
            <person name="Auch B."/>
            <person name="Kono T."/>
            <person name="Mallez S."/>
            <person name="Becker A."/>
            <person name="Gohl D.M."/>
            <person name="Silverstein K.A.T."/>
            <person name="Koren S."/>
            <person name="Bechman K.B."/>
            <person name="Herman A."/>
            <person name="Abrahante J.E."/>
            <person name="Garbe J."/>
        </authorList>
    </citation>
    <scope>NUCLEOTIDE SEQUENCE</scope>
    <source>
        <strain evidence="1">Duluth1</strain>
        <tissue evidence="1">Whole animal</tissue>
    </source>
</reference>
<name>A0A9D4R212_DREPO</name>
<gene>
    <name evidence="1" type="ORF">DPMN_092791</name>
</gene>
<proteinExistence type="predicted"/>
<protein>
    <submittedName>
        <fullName evidence="1">Uncharacterized protein</fullName>
    </submittedName>
</protein>
<organism evidence="1 2">
    <name type="scientific">Dreissena polymorpha</name>
    <name type="common">Zebra mussel</name>
    <name type="synonym">Mytilus polymorpha</name>
    <dbReference type="NCBI Taxonomy" id="45954"/>
    <lineage>
        <taxon>Eukaryota</taxon>
        <taxon>Metazoa</taxon>
        <taxon>Spiralia</taxon>
        <taxon>Lophotrochozoa</taxon>
        <taxon>Mollusca</taxon>
        <taxon>Bivalvia</taxon>
        <taxon>Autobranchia</taxon>
        <taxon>Heteroconchia</taxon>
        <taxon>Euheterodonta</taxon>
        <taxon>Imparidentia</taxon>
        <taxon>Neoheterodontei</taxon>
        <taxon>Myida</taxon>
        <taxon>Dreissenoidea</taxon>
        <taxon>Dreissenidae</taxon>
        <taxon>Dreissena</taxon>
    </lineage>
</organism>
<evidence type="ECO:0000313" key="1">
    <source>
        <dbReference type="EMBL" id="KAH3850380.1"/>
    </source>
</evidence>
<keyword evidence="2" id="KW-1185">Reference proteome</keyword>
<comment type="caution">
    <text evidence="1">The sequence shown here is derived from an EMBL/GenBank/DDBJ whole genome shotgun (WGS) entry which is preliminary data.</text>
</comment>
<evidence type="ECO:0000313" key="2">
    <source>
        <dbReference type="Proteomes" id="UP000828390"/>
    </source>
</evidence>
<reference evidence="1" key="1">
    <citation type="journal article" date="2019" name="bioRxiv">
        <title>The Genome of the Zebra Mussel, Dreissena polymorpha: A Resource for Invasive Species Research.</title>
        <authorList>
            <person name="McCartney M.A."/>
            <person name="Auch B."/>
            <person name="Kono T."/>
            <person name="Mallez S."/>
            <person name="Zhang Y."/>
            <person name="Obille A."/>
            <person name="Becker A."/>
            <person name="Abrahante J.E."/>
            <person name="Garbe J."/>
            <person name="Badalamenti J.P."/>
            <person name="Herman A."/>
            <person name="Mangelson H."/>
            <person name="Liachko I."/>
            <person name="Sullivan S."/>
            <person name="Sone E.D."/>
            <person name="Koren S."/>
            <person name="Silverstein K.A.T."/>
            <person name="Beckman K.B."/>
            <person name="Gohl D.M."/>
        </authorList>
    </citation>
    <scope>NUCLEOTIDE SEQUENCE</scope>
    <source>
        <strain evidence="1">Duluth1</strain>
        <tissue evidence="1">Whole animal</tissue>
    </source>
</reference>
<dbReference type="AlphaFoldDB" id="A0A9D4R212"/>
<sequence length="66" mass="7293">MVAFQPAGQPLGLAASCDVSSITDLFVPQHIIFPVLCNTPPSDLFPISQQRHYIADFYGHTFDMII</sequence>
<dbReference type="EMBL" id="JAIWYP010000003">
    <property type="protein sequence ID" value="KAH3850380.1"/>
    <property type="molecule type" value="Genomic_DNA"/>
</dbReference>
<accession>A0A9D4R212</accession>